<dbReference type="Gene3D" id="3.30.300.30">
    <property type="match status" value="5"/>
</dbReference>
<keyword evidence="3" id="KW-0596">Phosphopantetheine</keyword>
<dbReference type="FunFam" id="2.30.38.10:FF:000001">
    <property type="entry name" value="Non-ribosomal peptide synthetase PvdI"/>
    <property type="match status" value="5"/>
</dbReference>
<evidence type="ECO:0000256" key="4">
    <source>
        <dbReference type="ARBA" id="ARBA00022553"/>
    </source>
</evidence>
<dbReference type="CDD" id="cd12117">
    <property type="entry name" value="A_NRPS_Srf_like"/>
    <property type="match status" value="2"/>
</dbReference>
<dbReference type="InterPro" id="IPR020806">
    <property type="entry name" value="PKS_PP-bd"/>
</dbReference>
<feature type="region of interest" description="Disordered" evidence="5">
    <location>
        <begin position="4885"/>
        <end position="4906"/>
    </location>
</feature>
<dbReference type="Pfam" id="PF00501">
    <property type="entry name" value="AMP-binding"/>
    <property type="match status" value="5"/>
</dbReference>
<dbReference type="InterPro" id="IPR009081">
    <property type="entry name" value="PP-bd_ACP"/>
</dbReference>
<dbReference type="InterPro" id="IPR029058">
    <property type="entry name" value="AB_hydrolase_fold"/>
</dbReference>
<dbReference type="Pfam" id="PF00668">
    <property type="entry name" value="Condensation"/>
    <property type="match status" value="6"/>
</dbReference>
<dbReference type="GO" id="GO:0003824">
    <property type="term" value="F:catalytic activity"/>
    <property type="evidence" value="ECO:0007669"/>
    <property type="project" value="InterPro"/>
</dbReference>
<dbReference type="InterPro" id="IPR042099">
    <property type="entry name" value="ANL_N_sf"/>
</dbReference>
<organism evidence="7 8">
    <name type="scientific">Streptomyces malaysiensis subsp. samsunensis</name>
    <dbReference type="NCBI Taxonomy" id="459658"/>
    <lineage>
        <taxon>Bacteria</taxon>
        <taxon>Bacillati</taxon>
        <taxon>Actinomycetota</taxon>
        <taxon>Actinomycetes</taxon>
        <taxon>Kitasatosporales</taxon>
        <taxon>Streptomycetaceae</taxon>
        <taxon>Streptomyces</taxon>
        <taxon>Streptomyces violaceusniger group</taxon>
    </lineage>
</organism>
<dbReference type="Gene3D" id="3.30.559.30">
    <property type="entry name" value="Nonribosomal peptide synthetase, condensation domain"/>
    <property type="match status" value="6"/>
</dbReference>
<dbReference type="InterPro" id="IPR020845">
    <property type="entry name" value="AMP-binding_CS"/>
</dbReference>
<dbReference type="CDD" id="cd19544">
    <property type="entry name" value="E-C_NRPS"/>
    <property type="match status" value="1"/>
</dbReference>
<keyword evidence="8" id="KW-1185">Reference proteome</keyword>
<dbReference type="SUPFAM" id="SSF56801">
    <property type="entry name" value="Acetyl-CoA synthetase-like"/>
    <property type="match status" value="5"/>
</dbReference>
<dbReference type="NCBIfam" id="NF004282">
    <property type="entry name" value="PRK05691.1"/>
    <property type="match status" value="6"/>
</dbReference>
<dbReference type="GO" id="GO:0017000">
    <property type="term" value="P:antibiotic biosynthetic process"/>
    <property type="evidence" value="ECO:0007669"/>
    <property type="project" value="UniProtKB-ARBA"/>
</dbReference>
<dbReference type="SMART" id="SM00823">
    <property type="entry name" value="PKS_PP"/>
    <property type="match status" value="6"/>
</dbReference>
<dbReference type="InterPro" id="IPR023213">
    <property type="entry name" value="CAT-like_dom_sf"/>
</dbReference>
<dbReference type="PROSITE" id="PS00455">
    <property type="entry name" value="AMP_BINDING"/>
    <property type="match status" value="4"/>
</dbReference>
<feature type="region of interest" description="Disordered" evidence="5">
    <location>
        <begin position="2711"/>
        <end position="2757"/>
    </location>
</feature>
<dbReference type="InterPro" id="IPR025110">
    <property type="entry name" value="AMP-bd_C"/>
</dbReference>
<feature type="domain" description="Carrier" evidence="6">
    <location>
        <begin position="3819"/>
        <end position="3894"/>
    </location>
</feature>
<evidence type="ECO:0000256" key="1">
    <source>
        <dbReference type="ARBA" id="ARBA00001957"/>
    </source>
</evidence>
<dbReference type="PANTHER" id="PTHR45527:SF14">
    <property type="entry name" value="PLIPASTATIN SYNTHASE SUBUNIT B"/>
    <property type="match status" value="1"/>
</dbReference>
<dbReference type="Gene3D" id="2.30.38.10">
    <property type="entry name" value="Luciferase, Domain 3"/>
    <property type="match status" value="4"/>
</dbReference>
<dbReference type="SMART" id="SM00824">
    <property type="entry name" value="PKS_TE"/>
    <property type="match status" value="1"/>
</dbReference>
<dbReference type="GO" id="GO:0072330">
    <property type="term" value="P:monocarboxylic acid biosynthetic process"/>
    <property type="evidence" value="ECO:0007669"/>
    <property type="project" value="UniProtKB-ARBA"/>
</dbReference>
<dbReference type="FunFam" id="1.10.1200.10:FF:000005">
    <property type="entry name" value="Nonribosomal peptide synthetase 1"/>
    <property type="match status" value="3"/>
</dbReference>
<feature type="domain" description="Carrier" evidence="6">
    <location>
        <begin position="5993"/>
        <end position="6068"/>
    </location>
</feature>
<dbReference type="InterPro" id="IPR020802">
    <property type="entry name" value="TesA-like"/>
</dbReference>
<dbReference type="NCBIfam" id="TIGR01733">
    <property type="entry name" value="AA-adenyl-dom"/>
    <property type="match status" value="5"/>
</dbReference>
<feature type="compositionally biased region" description="Basic and acidic residues" evidence="5">
    <location>
        <begin position="2730"/>
        <end position="2750"/>
    </location>
</feature>
<dbReference type="NCBIfam" id="NF003417">
    <property type="entry name" value="PRK04813.1"/>
    <property type="match status" value="5"/>
</dbReference>
<feature type="compositionally biased region" description="Basic and acidic residues" evidence="5">
    <location>
        <begin position="1567"/>
        <end position="1614"/>
    </location>
</feature>
<feature type="domain" description="Carrier" evidence="6">
    <location>
        <begin position="2760"/>
        <end position="2835"/>
    </location>
</feature>
<dbReference type="InterPro" id="IPR045851">
    <property type="entry name" value="AMP-bd_C_sf"/>
</dbReference>
<dbReference type="RefSeq" id="WP_257629856.1">
    <property type="nucleotide sequence ID" value="NZ_JANIIC010000004.1"/>
</dbReference>
<dbReference type="CDD" id="cd17646">
    <property type="entry name" value="A_NRPS_AB3403-like"/>
    <property type="match status" value="1"/>
</dbReference>
<dbReference type="PROSITE" id="PS50075">
    <property type="entry name" value="CARRIER"/>
    <property type="match status" value="6"/>
</dbReference>
<comment type="cofactor">
    <cofactor evidence="1">
        <name>pantetheine 4'-phosphate</name>
        <dbReference type="ChEBI" id="CHEBI:47942"/>
    </cofactor>
</comment>
<feature type="domain" description="Carrier" evidence="6">
    <location>
        <begin position="997"/>
        <end position="1071"/>
    </location>
</feature>
<dbReference type="EMBL" id="JANIIC010000004">
    <property type="protein sequence ID" value="MCQ8828347.1"/>
    <property type="molecule type" value="Genomic_DNA"/>
</dbReference>
<dbReference type="GO" id="GO:0008610">
    <property type="term" value="P:lipid biosynthetic process"/>
    <property type="evidence" value="ECO:0007669"/>
    <property type="project" value="UniProtKB-ARBA"/>
</dbReference>
<accession>A0A9X2LRD0</accession>
<evidence type="ECO:0000313" key="7">
    <source>
        <dbReference type="EMBL" id="MCQ8828347.1"/>
    </source>
</evidence>
<dbReference type="SUPFAM" id="SSF52777">
    <property type="entry name" value="CoA-dependent acyltransferases"/>
    <property type="match status" value="12"/>
</dbReference>
<dbReference type="GO" id="GO:0043041">
    <property type="term" value="P:amino acid activation for nonribosomal peptide biosynthetic process"/>
    <property type="evidence" value="ECO:0007669"/>
    <property type="project" value="TreeGrafter"/>
</dbReference>
<dbReference type="Gene3D" id="3.40.50.1820">
    <property type="entry name" value="alpha/beta hydrolase"/>
    <property type="match status" value="2"/>
</dbReference>
<dbReference type="InterPro" id="IPR001242">
    <property type="entry name" value="Condensation_dom"/>
</dbReference>
<dbReference type="InterPro" id="IPR036736">
    <property type="entry name" value="ACP-like_sf"/>
</dbReference>
<dbReference type="InterPro" id="IPR000873">
    <property type="entry name" value="AMP-dep_synth/lig_dom"/>
</dbReference>
<dbReference type="Pfam" id="PF13193">
    <property type="entry name" value="AMP-binding_C"/>
    <property type="match status" value="5"/>
</dbReference>
<dbReference type="PROSITE" id="PS00012">
    <property type="entry name" value="PHOSPHOPANTETHEINE"/>
    <property type="match status" value="6"/>
</dbReference>
<dbReference type="CDD" id="cd19540">
    <property type="entry name" value="LCL_NRPS-like"/>
    <property type="match status" value="5"/>
</dbReference>
<comment type="caution">
    <text evidence="7">The sequence shown here is derived from an EMBL/GenBank/DDBJ whole genome shotgun (WGS) entry which is preliminary data.</text>
</comment>
<keyword evidence="4" id="KW-0597">Phosphoprotein</keyword>
<evidence type="ECO:0000313" key="8">
    <source>
        <dbReference type="Proteomes" id="UP001142400"/>
    </source>
</evidence>
<dbReference type="Gene3D" id="3.40.50.12780">
    <property type="entry name" value="N-terminal domain of ligase-like"/>
    <property type="match status" value="2"/>
</dbReference>
<dbReference type="SUPFAM" id="SSF53474">
    <property type="entry name" value="alpha/beta-Hydrolases"/>
    <property type="match status" value="1"/>
</dbReference>
<gene>
    <name evidence="7" type="ORF">NQU54_04450</name>
</gene>
<dbReference type="FunFam" id="3.30.300.30:FF:000010">
    <property type="entry name" value="Enterobactin synthetase component F"/>
    <property type="match status" value="4"/>
</dbReference>
<dbReference type="Pfam" id="PF00550">
    <property type="entry name" value="PP-binding"/>
    <property type="match status" value="6"/>
</dbReference>
<dbReference type="FunFam" id="1.10.1200.10:FF:000016">
    <property type="entry name" value="Non-ribosomal peptide synthase"/>
    <property type="match status" value="3"/>
</dbReference>
<dbReference type="GO" id="GO:0044550">
    <property type="term" value="P:secondary metabolite biosynthetic process"/>
    <property type="evidence" value="ECO:0007669"/>
    <property type="project" value="UniProtKB-ARBA"/>
</dbReference>
<feature type="region of interest" description="Disordered" evidence="5">
    <location>
        <begin position="1567"/>
        <end position="1616"/>
    </location>
</feature>
<dbReference type="InterPro" id="IPR001031">
    <property type="entry name" value="Thioesterase"/>
</dbReference>
<dbReference type="PANTHER" id="PTHR45527">
    <property type="entry name" value="NONRIBOSOMAL PEPTIDE SYNTHETASE"/>
    <property type="match status" value="1"/>
</dbReference>
<evidence type="ECO:0000256" key="2">
    <source>
        <dbReference type="ARBA" id="ARBA00006432"/>
    </source>
</evidence>
<feature type="domain" description="Carrier" evidence="6">
    <location>
        <begin position="2121"/>
        <end position="2196"/>
    </location>
</feature>
<evidence type="ECO:0000256" key="5">
    <source>
        <dbReference type="SAM" id="MobiDB-lite"/>
    </source>
</evidence>
<reference evidence="7" key="1">
    <citation type="submission" date="2022-06" db="EMBL/GenBank/DDBJ databases">
        <title>WGS of actinobacteria.</title>
        <authorList>
            <person name="Thawai C."/>
        </authorList>
    </citation>
    <scope>NUCLEOTIDE SEQUENCE</scope>
    <source>
        <strain evidence="7">DSM 42010</strain>
    </source>
</reference>
<dbReference type="FunFam" id="3.40.50.980:FF:000002">
    <property type="entry name" value="Enterobactin synthetase component F"/>
    <property type="match status" value="1"/>
</dbReference>
<dbReference type="GO" id="GO:0005829">
    <property type="term" value="C:cytosol"/>
    <property type="evidence" value="ECO:0007669"/>
    <property type="project" value="TreeGrafter"/>
</dbReference>
<dbReference type="InterPro" id="IPR006162">
    <property type="entry name" value="Ppantetheine_attach_site"/>
</dbReference>
<proteinExistence type="inferred from homology"/>
<dbReference type="GO" id="GO:0031177">
    <property type="term" value="F:phosphopantetheine binding"/>
    <property type="evidence" value="ECO:0007669"/>
    <property type="project" value="InterPro"/>
</dbReference>
<dbReference type="Proteomes" id="UP001142400">
    <property type="component" value="Unassembled WGS sequence"/>
</dbReference>
<name>A0A9X2LRD0_STRMQ</name>
<dbReference type="Gene3D" id="3.30.559.10">
    <property type="entry name" value="Chloramphenicol acetyltransferase-like domain"/>
    <property type="match status" value="6"/>
</dbReference>
<dbReference type="Gene3D" id="1.10.1200.10">
    <property type="entry name" value="ACP-like"/>
    <property type="match status" value="4"/>
</dbReference>
<evidence type="ECO:0000256" key="3">
    <source>
        <dbReference type="ARBA" id="ARBA00022450"/>
    </source>
</evidence>
<feature type="domain" description="Carrier" evidence="6">
    <location>
        <begin position="4905"/>
        <end position="4980"/>
    </location>
</feature>
<dbReference type="SUPFAM" id="SSF47336">
    <property type="entry name" value="ACP-like"/>
    <property type="match status" value="6"/>
</dbReference>
<dbReference type="CDD" id="cd17643">
    <property type="entry name" value="A_NRPS_Cytc1-like"/>
    <property type="match status" value="1"/>
</dbReference>
<dbReference type="Pfam" id="PF00975">
    <property type="entry name" value="Thioesterase"/>
    <property type="match status" value="1"/>
</dbReference>
<evidence type="ECO:0000259" key="6">
    <source>
        <dbReference type="PROSITE" id="PS50075"/>
    </source>
</evidence>
<dbReference type="Gene3D" id="3.40.50.980">
    <property type="match status" value="8"/>
</dbReference>
<comment type="similarity">
    <text evidence="2">Belongs to the ATP-dependent AMP-binding enzyme family.</text>
</comment>
<dbReference type="FunFam" id="3.40.50.12780:FF:000012">
    <property type="entry name" value="Non-ribosomal peptide synthetase"/>
    <property type="match status" value="4"/>
</dbReference>
<dbReference type="InterPro" id="IPR010071">
    <property type="entry name" value="AA_adenyl_dom"/>
</dbReference>
<sequence length="6302" mass="673971">MIPASYAQRRLWFLDRLEGAGALYNVPLVLRLSGRLDVAALRAALTDVLTRHESLRTRFPQHDGEPVQEIVPPDGIGDPLTVTPVPPDRLDAEIARAARHVFDLAHDLPCHARLLTVGDEESVLVLVLHHIAADGWSVAPLWRDLSAAYTARVAGSAPRWEPLPVQYADYTLWQRKLLGDADTPGSVLATQLAHWRTALAGAPEELSLPTDRPRPTTSARAGGTVRLDVPAGLHVRLAELARAEGATLFMVWQAAIAVLLSKLGAGEDIPVGTPVAGRDEVDLEDLVGFFVNTLVLRTDLSGDPAFTEVVGRVRQATVAALEHQDVPFERLVAELAPNRSLTRHPLFQINLTLHKPPEATVELPGLTATAHAAELPLAKFDLDFQVLERRDARGGPAGQDVEITYSADLFDHTTVESFAARLLRVLHTVAVDPGTRLHAVDVLDPAEHRVLRQAATGPTRALPGTTLPDLFAEQAAARPDVVAVTADGASLTYAELDAAANRLARHLIAQGVGPETRVAVAMERTPDLVTALLAVMKAGGAYLPVDPAYPAGRIATLLTDATPAVLLTTTGLAGRLPEDVDIPRVLLDRPAVRAAVAARAPDPLAQEERSAPLLPDHPAYVIHTSGSTGSPKGVVVAHAQVTDLLRTARERYGFDGRDVWTWFHSHAFDFSVWELWGALLTGGRLVVVDHETSRSPREFLRLLVREDVTVLSQTPAAFHQLAHADAQEPGTGLGARLRLVVFGGEALDTARLADWYARHDPGAPLLVNMYGITETTVHVTHLTLDTGAGPGPHGASPIGRPLDNTRVHVLDAHLRPVPPGVPGEMYVTGSGVARGYLNRPALTADRFVACPFEPAGARMYRTGDIARWTPDGTLEYLGRSDDQVKIRGFRIEPGEVEAALLAHERVAHAAVVVREDTPGDRRLTAYVVPRRPADATGESGTALAQLVRAAVAELLPAHLVPAAVVPLERLPLTLNGKLDRAALPAPAHTPGPAEGRGPATVREEILCAVFAAVLGVDRVGVDDDFFALGGHSLLAVQLVEHLRDRGVLVDIRTLFTAATPARLAAVAGHEPVEIPEGTVPSGATRITPDMVPLAGLTAAELDTVTAAVPGGAANVADVYRLGPLQEGLFFHHRLHTESGTDAGDPYIVRYVMRFDTRTLLDAFLDAWPRVIERHQVLRTGLAWAGLPHPVQVVHRHVELPVTEVDLGPDTPGAPADDAELVERLLARADDPMDLRRAPLMDIRTAAEPGTDRWLLVVRMHHITQDHTTLELVLREVTALLAGRGDDLPAPLPYRTFVGQALLGTPAEEHDAYFARVLGDVTEPTAPFGVLQVRGDGRDVTERRTVLDPLVTARLREQARRAGVGAATVLHVVWARVLAALAGRDDVVFGTLLFGRMQAGGGADRVPGMFINTLPVRARTGGTGVADAVRAMHTQLADLMVHEHASLAAAQRASGVRVPAPLFTAVLNYRHNFSGDPETVLPAGADVLAFRERTNYPLLVSVDDHGHGQEIAYVVQAAAGIDPDAVTGLLLATTDHVVTALERAPHSPLAHIDVLPPGERHRILVELNDTGHPDTSHPDTGHPDTSHPDTGHPDTSHPDTGHSDTGHSDTGHSDHPATTLADVFADRAAATPGADALAFGAERLGYAELDERANRLARHLVGHGVGPEGRVVLLMDRSPDLITALLAVLKSGAAYVPIDPDQPAERIAHLCADAAPVAILTATAAAAATPLPGPAPIVVDAPAVQAAVAALPGHPLAQADRTTPLRPDHPAYVIYTSGSTGTPKGVVVPHAGAVNLLAFRWPHLEPGGRLLQFASIGFDVATWEIMTAFAAGACLVVAPAAELLPGAGLEETVARHGVTHLQLPPTVLGMVAEPHRLACVRTLLVAGEALGSALVDRWGADHWFGNAYGPTEITVIAAADGPLRPGDAPTIGRPLPGVLLYVLDAHLHPVPDGVDGDLYVAGSGVARGYLDRHSLTAERFVADPFGLPGTRMYRTGDTVRRTPEGRLLYVGRSDDQVKIRGFRIEPGEIEAHLADHVRVAQAAVVVREDTPGDKRLTAYIVPAGPAGPDLPAALRGHLASRLPAHLVPSAFVVLDRLPLSVNGKLDRAALPSPEHGAGPATRPAGPREELLCSVFAQVLDVPRVGVDDDFFALGGHSLLAVRLVSRIRTVLGVEIPVQAVFELPTVALLAARLAGSGGTPVRPELTAGVRPGRLPLSFAQRRLWFVDRMEGASALYNIPLVLRLAGRVDVGALRRAFGDVLARHETLRTRFPEVDGEPYQEIVPVAGAPVELPVIPVDDGELEARIAEVSGYVFDLAVELPLRAALFAHGPESSVLVLVVHHIAGDGWSMGPLWRDLSAAYAARCGGRAPVWEPLPVQYADYALWQRDLLGDPDDPDSLLSGQLAYWRAALAGAPQELALPTDRPRPDVESHAGDLVPLHIPAELHGRLTELARAEGVTMFMVWQAAVAVLLSRLGAGEDIPLGSPVAGRTDGAAEDLVGFFVNTLVLRTDLSGDPDFTEVLARVRQAALGALEHQDIPFERLVEELAPTRSMGRHPLFQVVLEVRSTLLTAPELTGADVEPLPYGTSDAKFDLDLQIAESFDAGGRPAGMAGALIYATDLFDPGTAETLVARLLRVLDDMTRDPGRTVHTVDVLEPAERRHVVAEWPGRQSHYAGPDARVYVLDAHLAPVAPGVPGDVYVLDGAARDDDASVPCPFTDDGSLMRPTGSRARWDREGRLHPLDPEPGHTADDTAAGVPARRPVSLREELLCSVFAQVLGVDRVGVDDDFFALGGHSLQAVRLASRIRAVLGVELRVRTLFEAPTVAGLAARLAGSGGTPVRPELTAGVRPGRLPLSFAQRRLWFVDRMEGASALYNIPLVLRLAGRVDVGALRRAFGDVLARHETLRTRFPEVDGEPYQEIVPADEAVVDLPETEVDPAELEARIAEVSGYVFDLAVELPLRAALFTHGPESSVLVLVVHHIAGDGWSMGPLWRDLSAAYAARCGGRAPVWEPLPVQYADYALWQRDLLGDSDDPDSLLRGQVEYWRAALDGAPQELTLPLDRPRTADTGRGAGWADIAVPNELHGRLVELARAEGVTMFMVWQAAMAVLLSRLGAGEDIPLGSPVAGRTDEAVEDLVGFFVNTVVLRTDLSGDPDFTEVLARVRQAALGALEHQDIPFDRLVEELAPTRYTDRHPLFQVILAVQNIPQSDVVLPGLEVDARPGPPTLAKFDLDFQVIELFDDAGEPDGMLGGLTYATDLFDPGTAETLVARLLRVLDAVTTAPHQPVARVDLLDHTERRRLLTEWNATRSDTLALTVPELFTIRASRAPKAVALTSGTEQLTYGELDTRSNRLAHHLVDLGVAPETPVGVVMDRSTDLVTALLAILKAGGAYVTVAPDQPAPRIAEVLSRAGVGVCLADGRYADDVRDDVATVVVADDGGTAWADRPATAVTGRSLPDQLAYIMFTSGSTGEPKGIATTHRDIVDLAGDRCWQFPGTARGLFAAPHTFDGSTVELWVRLLTSGELVIAPPGRLDAARLRSLVAQYGLTHVHMTAGLFRVIAEEDPSAFAGVSDVLTGADVVPKAAVRQILEAVPGIVVRSSYGPTEVTVIGTQIPLTDPEGIGQSVPIGRPMDNTRMYVLDNALDPVPAGVAGELYIAGAGLARGYVGRAGLTAERFVACPFDGVGERMYRTGDVVRWRTDGVLEFVGRVDDQVKIRGFRVEPAEAESLLAAHPAVGQAVVAVREDTPGDKRLVAYVVPAADAAESGDALRDHVAARLPDYLVPSAVVTLDRLPLTGNGKVDRAALPAPETVAAGALLRPPSLREELLCSVFAHVLGVPRVGVDDDFFALGGHSLLAVRLVSRVRVVLGAEIPVQAVFETPSVAGLAAAIDATGALPARPALTPRPRPERLPLSYAQRRLWFVDRLEGASALYNIPLVLRLTGLLDIGALRAALADVVARHESLRTRFPQQDGRPHQDVVPADEARPHLDVVPVSRAALDARIAQAAGHVFDLAGELPVRATLFDLGGPPVGDVAESAEGAVPAEVAEAVLVLVTHHIAADGWSMAPLLRDLSTAYTARRAGSAPRWEPLPVQYADHTLWQRELLGDSDDPDSPLNGQVAFWKDALRGIPEELELPTDRPRPAVASREGGWVPLRATDELHRALAELAAAQGVTMHMVWQAAVAVLLSRLGAGEDIPLGSPVAGRTDEAADDLVGFFVNTLVLRTDLSGDPTFAEVLGRVRRSALGALVHQEVPFERLVEELAPARSMARHPLFQVMLAVQNVPTATIDLPGLHVEGVPTDVPGAKFDLDFQAVERFDDEGRPAGVDGGLTYAADLFDRATAETLAARLLHVLRVVAADPRLRVRDIDPLDATERHRVLTEWNATDRSEPAATVPARFRAQAARTPDAPALVADGTRMTYAELDAASDRLARYLVRHGAGPEKYVAVVMDRSPQMVTALLAVLKTGGAYLPVDTGYPAARVELMLRDTGPVALLTTTDVAARLPATSAVPVRLVLDDPATRAAVHAEDATPPAPLPHLDAAAYTVYTSGSTGTPKGVAVTHRAIDRLVRPADYADVRAGDVVAHMASVSFDCTTFEIWITLLNGATLAVAPAGTPSAASLRTFLAAHRVTVAVLPTGLLHQVVDLDVDALSGVRSLLTGGDVLSVEHCRALLDALPDTVLINGYGPTESTTYTHSHPVSRADVDSGRDIPIGRALARTRGYVLDSALRPAPVGVPGELYIAGDGLARGYAGRPGLTAERFVACPFEGAGARMYRTGDLVRWRADGVLEFVGRVDDQAKIGGFRVEPGEVEAVVSAHADVTQAVVTVREYGPGDKRLAAYVVPADGTDGAELASRLREFVAERLPKHLVPSYVTVLDRLPLTANGKVDRAGLPEPEPLSATGPGRAPASPREELLCTVFAYVLGVPRVGPDDDFFALGGHSLLAVRLVSRIRAVLGVETSVRAVFEAPTVAGLARKLAQAVGPVRPPVVPMPRPAVLPVSYGQSRLWFLDRLEGPNHLYNICLLLRLSGRLDTAALRAALADVVARHESLRTTFPLVGDQPSQLVHPAEEVTVDLPTTTIMAAELAERRSELAAHAFDLAAELPVKADLFRLMDGESPGGEEWALSLVVHHIAGDGWSMGPLWRDLSEAYAARCAGYEPGWEPLPMQYADYTLWQRDLLGDMDHPDSVLARQVAYWKAQLGGAPEELALPVDRARPAVAGRRAGWVPLRIPARLHARLAELTLGQGVTMFMLLHAAVSVLLSKSGAGRDIVIGSPVAGRMDQGLDKLVGFFSNTVVMRTDLSGDPDFVELLHRVRAAGLEAFEHQDVPFERLVEELAPARSMARHPLFQVLLAVQNNPRSVPQLPDVRVTEDSTGLPSARFDLDIEVHEQFDETGAPAGLDGGVVFAAELFDQSTVEGLTARLVRVLEAVTADPTTPVHGIDLLDGAERRRVLEEWNDTAHPVPDATLAELLHQQARRTPDAIALLAEEERVSYAELDARTNRLARYLIARGAGPEAPVGVVMDRSVEQVVAILAVIKAGGAYLAIDSDQPFQRVNSSLADASPVAVVSTEAVASRLRRPTGPSRPAEAVAEWIRLDDPEVRAEVAAADAREVTDADRTTPLRPGHPAYVMYTSGSTGTPKGVTVPHHGVVNQLAWMQQEFQLGTADRILQKASFGFDASVWELFWPLLTGAGMVLARPGEHRDPRYLTGLINRAQVTVVQLVPSVLRAFLEDAAMEKCTSLRTVLCIGEVLPAPVRDRCQAALGVPLHNLYGPTEASVAVTSWECDPERDGETVPIGAPIWNIGAYVLDDGLRPVPPGVAGELYVAGDGLARGYLGRPALTAERFVACPFGPAGERMYRTGDVVRWDAAGRLEFVGRVDEQVKIRGFRIEPGEIEAALAGHEQVAQAAVVVREAAPGSPRLLAYVVAHAGADADSERLAAAVREFAASRLPEYMVPAAVVVLEKLPLTANGKLDRAALPAPDHSVGPGSGGRGPVTLREQLLCSIFEQVLEVPSVGVEQSFFELGGHSLLAVRLVNRIRAVLDAEIPVRAVFEAPTVVGLLDRIARGGQRRTTDVLVPMRSSGDQAPIFCAHTVLGLGWEYGWLANCVSDRYPLYALRPRGTDTGTAELPDSLSQMAADYVAQIRTVQPTGPYQLLGWSFGGNVVQEMAAQLRDAGEEVSLLVVLDSSPMDGDPTAEQRAGFVEQEDTVAGALTGEEHEAYIRIVRNNTKILLAHRTRKTAGDLLLLSADAEPKADLWHPFVAGEVREHTLDCSHREMLLNPDVARQIWDIVAAELDGGRAD</sequence>
<protein>
    <submittedName>
        <fullName evidence="7">Non-ribosomal peptide synthase/polyketide synthase</fullName>
    </submittedName>
</protein>
<dbReference type="FunFam" id="3.40.50.980:FF:000001">
    <property type="entry name" value="Non-ribosomal peptide synthetase"/>
    <property type="match status" value="5"/>
</dbReference>